<dbReference type="SUPFAM" id="SSF53756">
    <property type="entry name" value="UDP-Glycosyltransferase/glycogen phosphorylase"/>
    <property type="match status" value="1"/>
</dbReference>
<proteinExistence type="predicted"/>
<dbReference type="Proteomes" id="UP000077667">
    <property type="component" value="Chromosome"/>
</dbReference>
<keyword evidence="4" id="KW-1185">Reference proteome</keyword>
<protein>
    <recommendedName>
        <fullName evidence="5">Glycosyl transferase</fullName>
    </recommendedName>
</protein>
<evidence type="ECO:0000256" key="1">
    <source>
        <dbReference type="ARBA" id="ARBA00022676"/>
    </source>
</evidence>
<dbReference type="InterPro" id="IPR051199">
    <property type="entry name" value="LPS_LOS_Heptosyltrfase"/>
</dbReference>
<evidence type="ECO:0000256" key="2">
    <source>
        <dbReference type="ARBA" id="ARBA00022679"/>
    </source>
</evidence>
<sequence length="416" mass="47320">MPDFFFSGYNNIFRFLLLMIRDISVILRKIQRAKADRRLAALFLDWKRSLEKLPVPRRKDGAKRLLLIRLDDIGDYLLFRNFLPAYKQSAAWSQYEITFLGNGVVKPLFDMLDQSFADNAIWVDKKHYFNNADYRNELWQQLRNGQFDVVINPSRTRPLLLDDICMLAAGAPDSRAAGNTFKNPYINSLSDQCYKQLFKNDPVLHEFDFNKAFVKWSTGIEWNICRPEIKRTGSGPLIETPYILLCIGAAHKSRRWPVSQWVRFVQFIQQNSLPKAVIAGSTADAALAADIEKMTGAINITGKTTLTEVIGWMENADAAVCNDSMAAHLAISCNTPVIIVSGGNNYPRFTTYEEAGIKNAKTVYAKPFLKKWKANKQQPFWHYTPVTRDLSTVSAEEVFAALHKLLKHQPVEGPSS</sequence>
<dbReference type="EMBL" id="CP015772">
    <property type="protein sequence ID" value="ANH82387.1"/>
    <property type="molecule type" value="Genomic_DNA"/>
</dbReference>
<dbReference type="GO" id="GO:0009244">
    <property type="term" value="P:lipopolysaccharide core region biosynthetic process"/>
    <property type="evidence" value="ECO:0007669"/>
    <property type="project" value="TreeGrafter"/>
</dbReference>
<organism evidence="3 4">
    <name type="scientific">Niabella ginsenosidivorans</name>
    <dbReference type="NCBI Taxonomy" id="1176587"/>
    <lineage>
        <taxon>Bacteria</taxon>
        <taxon>Pseudomonadati</taxon>
        <taxon>Bacteroidota</taxon>
        <taxon>Chitinophagia</taxon>
        <taxon>Chitinophagales</taxon>
        <taxon>Chitinophagaceae</taxon>
        <taxon>Niabella</taxon>
    </lineage>
</organism>
<dbReference type="PANTHER" id="PTHR30160">
    <property type="entry name" value="TETRAACYLDISACCHARIDE 4'-KINASE-RELATED"/>
    <property type="match status" value="1"/>
</dbReference>
<evidence type="ECO:0000313" key="4">
    <source>
        <dbReference type="Proteomes" id="UP000077667"/>
    </source>
</evidence>
<keyword evidence="2" id="KW-0808">Transferase</keyword>
<dbReference type="KEGG" id="nia:A8C56_16710"/>
<dbReference type="InterPro" id="IPR002201">
    <property type="entry name" value="Glyco_trans_9"/>
</dbReference>
<reference evidence="3 4" key="1">
    <citation type="submission" date="2016-05" db="EMBL/GenBank/DDBJ databases">
        <title>Niabella ginsenosidivorans BS26 whole genome sequencing.</title>
        <authorList>
            <person name="Im W.T."/>
            <person name="Siddiqi M.Z."/>
        </authorList>
    </citation>
    <scope>NUCLEOTIDE SEQUENCE [LARGE SCALE GENOMIC DNA]</scope>
    <source>
        <strain evidence="3 4">BS26</strain>
    </source>
</reference>
<dbReference type="STRING" id="1176587.A8C56_16710"/>
<dbReference type="CDD" id="cd03789">
    <property type="entry name" value="GT9_LPS_heptosyltransferase"/>
    <property type="match status" value="1"/>
</dbReference>
<gene>
    <name evidence="3" type="ORF">A8C56_16710</name>
</gene>
<keyword evidence="1" id="KW-0328">Glycosyltransferase</keyword>
<evidence type="ECO:0000313" key="3">
    <source>
        <dbReference type="EMBL" id="ANH82387.1"/>
    </source>
</evidence>
<dbReference type="GO" id="GO:0008713">
    <property type="term" value="F:ADP-heptose-lipopolysaccharide heptosyltransferase activity"/>
    <property type="evidence" value="ECO:0007669"/>
    <property type="project" value="TreeGrafter"/>
</dbReference>
<dbReference type="Pfam" id="PF01075">
    <property type="entry name" value="Glyco_transf_9"/>
    <property type="match status" value="1"/>
</dbReference>
<name>A0A1A9I3Y5_9BACT</name>
<dbReference type="AlphaFoldDB" id="A0A1A9I3Y5"/>
<dbReference type="GO" id="GO:0005829">
    <property type="term" value="C:cytosol"/>
    <property type="evidence" value="ECO:0007669"/>
    <property type="project" value="TreeGrafter"/>
</dbReference>
<evidence type="ECO:0008006" key="5">
    <source>
        <dbReference type="Google" id="ProtNLM"/>
    </source>
</evidence>
<dbReference type="Gene3D" id="3.40.50.2000">
    <property type="entry name" value="Glycogen Phosphorylase B"/>
    <property type="match status" value="2"/>
</dbReference>
<accession>A0A1A9I3Y5</accession>
<dbReference type="PANTHER" id="PTHR30160:SF1">
    <property type="entry name" value="LIPOPOLYSACCHARIDE 1,2-N-ACETYLGLUCOSAMINETRANSFERASE-RELATED"/>
    <property type="match status" value="1"/>
</dbReference>